<sequence>MSTTRRVNHFFKRILKGRQERTKDGKSAAHSSDLTETLCANCSDIDLFAILKGDHKGIPLESGYEVWITRSSDPTTIWIWDEQPGCEFCEFVSAAELHLLPKDASKRPQYLQLDCGKSFYRDHNSWGCLPNLSSHVNIVFDTPDGRRKDSRYGYSHPDYIVSFSASTDVEMLGFQPSPLQVNEVSAWLDLNNTKRHLQDCLRHHASCDQQKEVSSSRLSRLRVIDCSTRSIITPSSNSPYVALSYRWGENHSRTREEQTDILPANLPATIEDAISVTRSLGFQYLWVDKYCVSQTDQSDFKRQIRQMHLIYRSAQITIIAAGGMDANSGLVGFSTPRASMQTKGRYGNLSLTTFSLYPWSLVLHNEGWIGRGWTLQEGYFSRRRLFFTDKQVLFDCERGVISEDLQLSQIQYVRPLQRAKPGLVEEDIQSLIEDYTRRVLTHSDDILNAFDGILADLEQNEPPIRSYWGIVMKSDSSGYLDGLLIGLCWFHPVQNEKIYRRLGFPSWSWAGWSYNPCVYYKLRRQADTKLVIAPSLAIRVEKQCGLFEAWKTFEEASPASTQRHDYSQRIHISAPSLKVRLLKGFSRMAYHGREIRGHCGWVVRSEEDEDDYWSERTYLDTSLENLESSPDTYKSKETRTCHAIYLFSADRMRSARDFSLVHNIFSMLLVSKVGTNWERVGLWQQSFESDQEAQVFDQWLKSSPTYKTRDFWIA</sequence>
<dbReference type="PANTHER" id="PTHR33112">
    <property type="entry name" value="DOMAIN PROTEIN, PUTATIVE-RELATED"/>
    <property type="match status" value="1"/>
</dbReference>
<name>A0A177E1S3_ALTAL</name>
<gene>
    <name evidence="2" type="ORF">CC77DRAFT_2685</name>
</gene>
<dbReference type="VEuPathDB" id="FungiDB:CC77DRAFT_2685"/>
<dbReference type="RefSeq" id="XP_018391127.1">
    <property type="nucleotide sequence ID" value="XM_018530945.1"/>
</dbReference>
<dbReference type="EMBL" id="KV441469">
    <property type="protein sequence ID" value="OAG25706.1"/>
    <property type="molecule type" value="Genomic_DNA"/>
</dbReference>
<organism evidence="2 3">
    <name type="scientific">Alternaria alternata</name>
    <name type="common">Alternaria rot fungus</name>
    <name type="synonym">Torula alternata</name>
    <dbReference type="NCBI Taxonomy" id="5599"/>
    <lineage>
        <taxon>Eukaryota</taxon>
        <taxon>Fungi</taxon>
        <taxon>Dikarya</taxon>
        <taxon>Ascomycota</taxon>
        <taxon>Pezizomycotina</taxon>
        <taxon>Dothideomycetes</taxon>
        <taxon>Pleosporomycetidae</taxon>
        <taxon>Pleosporales</taxon>
        <taxon>Pleosporineae</taxon>
        <taxon>Pleosporaceae</taxon>
        <taxon>Alternaria</taxon>
        <taxon>Alternaria sect. Alternaria</taxon>
        <taxon>Alternaria alternata complex</taxon>
    </lineage>
</organism>
<dbReference type="Pfam" id="PF06985">
    <property type="entry name" value="HET"/>
    <property type="match status" value="1"/>
</dbReference>
<protein>
    <submittedName>
        <fullName evidence="2">HET-domain-containing protein</fullName>
    </submittedName>
</protein>
<dbReference type="STRING" id="5599.A0A177E1S3"/>
<dbReference type="GeneID" id="29116539"/>
<dbReference type="Proteomes" id="UP000077248">
    <property type="component" value="Unassembled WGS sequence"/>
</dbReference>
<evidence type="ECO:0000313" key="3">
    <source>
        <dbReference type="Proteomes" id="UP000077248"/>
    </source>
</evidence>
<dbReference type="AlphaFoldDB" id="A0A177E1S3"/>
<feature type="domain" description="Heterokaryon incompatibility" evidence="1">
    <location>
        <begin position="240"/>
        <end position="377"/>
    </location>
</feature>
<dbReference type="InterPro" id="IPR010730">
    <property type="entry name" value="HET"/>
</dbReference>
<dbReference type="OMA" id="AKHETIM"/>
<keyword evidence="3" id="KW-1185">Reference proteome</keyword>
<evidence type="ECO:0000259" key="1">
    <source>
        <dbReference type="Pfam" id="PF06985"/>
    </source>
</evidence>
<dbReference type="PANTHER" id="PTHR33112:SF1">
    <property type="entry name" value="HETEROKARYON INCOMPATIBILITY DOMAIN-CONTAINING PROTEIN"/>
    <property type="match status" value="1"/>
</dbReference>
<evidence type="ECO:0000313" key="2">
    <source>
        <dbReference type="EMBL" id="OAG25706.1"/>
    </source>
</evidence>
<reference evidence="2 3" key="1">
    <citation type="submission" date="2016-05" db="EMBL/GenBank/DDBJ databases">
        <title>Comparative analysis of secretome profiles of manganese(II)-oxidizing ascomycete fungi.</title>
        <authorList>
            <consortium name="DOE Joint Genome Institute"/>
            <person name="Zeiner C.A."/>
            <person name="Purvine S.O."/>
            <person name="Zink E.M."/>
            <person name="Wu S."/>
            <person name="Pasa-Tolic L."/>
            <person name="Chaput D.L."/>
            <person name="Haridas S."/>
            <person name="Grigoriev I.V."/>
            <person name="Santelli C.M."/>
            <person name="Hansel C.M."/>
        </authorList>
    </citation>
    <scope>NUCLEOTIDE SEQUENCE [LARGE SCALE GENOMIC DNA]</scope>
    <source>
        <strain evidence="2 3">SRC1lrK2f</strain>
    </source>
</reference>
<dbReference type="KEGG" id="aalt:CC77DRAFT_2685"/>
<accession>A0A177E1S3</accession>
<proteinExistence type="predicted"/>